<reference evidence="1 2" key="1">
    <citation type="journal article" date="2014" name="PLoS ONE">
        <title>The first complete genome sequence of the class fimbriimonadia in the phylum armatimonadetes.</title>
        <authorList>
            <person name="Hu Z.Y."/>
            <person name="Wang Y.Z."/>
            <person name="Im W.T."/>
            <person name="Wang S.Y."/>
            <person name="Zhao G.P."/>
            <person name="Zheng H.J."/>
            <person name="Quan Z.X."/>
        </authorList>
    </citation>
    <scope>NUCLEOTIDE SEQUENCE [LARGE SCALE GENOMIC DNA]</scope>
    <source>
        <strain evidence="1">Gsoil 348</strain>
    </source>
</reference>
<dbReference type="Proteomes" id="UP000027982">
    <property type="component" value="Chromosome"/>
</dbReference>
<dbReference type="InterPro" id="IPR017853">
    <property type="entry name" value="GH"/>
</dbReference>
<accession>A0A068NWS1</accession>
<keyword evidence="1" id="KW-0812">Transmembrane</keyword>
<protein>
    <submittedName>
        <fullName evidence="1">Putative transmembrane protein</fullName>
    </submittedName>
</protein>
<dbReference type="eggNOG" id="COG3291">
    <property type="taxonomic scope" value="Bacteria"/>
</dbReference>
<gene>
    <name evidence="1" type="ORF">OP10G_4449</name>
</gene>
<proteinExistence type="predicted"/>
<dbReference type="HOGENOM" id="CLU_070568_0_0_0"/>
<sequence length="259" mass="29157">MTLDNAWDATPIVTAVTPFWKKVTTRVVFDPGVAPTDYLSTVKKIHLVANVLGEPVDSEPENTSLTVAQYRQRFSTYMTTLGKNVDIWEIGNEVNGEWTGPSATMAQKISGAFQEAKSRQIKTALTLFYSDDSLNTDREMVTWSRKYLSSTVLNGVDYVLVSFYPTTATGSHPNWTKIFTDLAALYPNAKLGFGELGLANEDGTLSTNAAAKKALIQRYYKLADPIKSRFVGGYFWWEFQEDAVPKYKPLWRTFFDLIR</sequence>
<dbReference type="KEGG" id="fgi:OP10G_4449"/>
<dbReference type="STRING" id="661478.OP10G_4449"/>
<dbReference type="EMBL" id="CP007139">
    <property type="protein sequence ID" value="AIE87817.1"/>
    <property type="molecule type" value="Genomic_DNA"/>
</dbReference>
<dbReference type="Gene3D" id="3.20.20.80">
    <property type="entry name" value="Glycosidases"/>
    <property type="match status" value="1"/>
</dbReference>
<evidence type="ECO:0000313" key="2">
    <source>
        <dbReference type="Proteomes" id="UP000027982"/>
    </source>
</evidence>
<keyword evidence="2" id="KW-1185">Reference proteome</keyword>
<dbReference type="SUPFAM" id="SSF51445">
    <property type="entry name" value="(Trans)glycosidases"/>
    <property type="match status" value="1"/>
</dbReference>
<keyword evidence="1" id="KW-0472">Membrane</keyword>
<organism evidence="1 2">
    <name type="scientific">Fimbriimonas ginsengisoli Gsoil 348</name>
    <dbReference type="NCBI Taxonomy" id="661478"/>
    <lineage>
        <taxon>Bacteria</taxon>
        <taxon>Bacillati</taxon>
        <taxon>Armatimonadota</taxon>
        <taxon>Fimbriimonadia</taxon>
        <taxon>Fimbriimonadales</taxon>
        <taxon>Fimbriimonadaceae</taxon>
        <taxon>Fimbriimonas</taxon>
    </lineage>
</organism>
<dbReference type="AlphaFoldDB" id="A0A068NWS1"/>
<evidence type="ECO:0000313" key="1">
    <source>
        <dbReference type="EMBL" id="AIE87817.1"/>
    </source>
</evidence>
<name>A0A068NWS1_FIMGI</name>